<sequence>MAAPIPVRSPEYLAQDIGPMLVATSSIFIFLSTVFVALRYYARYLTQTRFGAEDVIMPFAWLAQIGLCVTGIAMVKKAGTGRHLDYVAATDPLMIMEHFKGIMVHEILHLPAVAFPKLCVALLYLRVFTNKWARIATWVLIVTIAATWFSYTVAAMFQCVPFNFNWDKSNPDGRCFNVALFAASSSIPNIVTDVAVLFLPIRTIMDLKVSIGRRIGLLLIFLTGSIGIVASIIRTIVFSNIDPLDDATYKHVELINWTIIEPGLYLLAACALSFKPLFRMFAKALHLDTFITHSKSAAGRTGTKPKSSSANSGIHLDTIKSSHAGFHQLKSPLPVGVNGAPGNTEDMDFGCKGDLEAGKEIRIIVTRTSDVEEWKDRGRYSNGSYDDAVGHAF</sequence>
<proteinExistence type="inferred from homology"/>
<keyword evidence="4 6" id="KW-0472">Membrane</keyword>
<dbReference type="Proteomes" id="UP000700596">
    <property type="component" value="Unassembled WGS sequence"/>
</dbReference>
<feature type="transmembrane region" description="Helical" evidence="6">
    <location>
        <begin position="254"/>
        <end position="274"/>
    </location>
</feature>
<keyword evidence="2 6" id="KW-0812">Transmembrane</keyword>
<comment type="similarity">
    <text evidence="5">Belongs to the SAT4 family.</text>
</comment>
<comment type="caution">
    <text evidence="8">The sequence shown here is derived from an EMBL/GenBank/DDBJ whole genome shotgun (WGS) entry which is preliminary data.</text>
</comment>
<evidence type="ECO:0000256" key="2">
    <source>
        <dbReference type="ARBA" id="ARBA00022692"/>
    </source>
</evidence>
<protein>
    <recommendedName>
        <fullName evidence="7">Rhodopsin domain-containing protein</fullName>
    </recommendedName>
</protein>
<dbReference type="InterPro" id="IPR052337">
    <property type="entry name" value="SAT4-like"/>
</dbReference>
<feature type="transmembrane region" description="Helical" evidence="6">
    <location>
        <begin position="107"/>
        <end position="125"/>
    </location>
</feature>
<dbReference type="EMBL" id="JAGMWT010000001">
    <property type="protein sequence ID" value="KAH7138016.1"/>
    <property type="molecule type" value="Genomic_DNA"/>
</dbReference>
<dbReference type="GO" id="GO:0016020">
    <property type="term" value="C:membrane"/>
    <property type="evidence" value="ECO:0007669"/>
    <property type="project" value="UniProtKB-SubCell"/>
</dbReference>
<keyword evidence="3 6" id="KW-1133">Transmembrane helix</keyword>
<feature type="transmembrane region" description="Helical" evidence="6">
    <location>
        <begin position="54"/>
        <end position="75"/>
    </location>
</feature>
<evidence type="ECO:0000256" key="5">
    <source>
        <dbReference type="ARBA" id="ARBA00038359"/>
    </source>
</evidence>
<evidence type="ECO:0000256" key="4">
    <source>
        <dbReference type="ARBA" id="ARBA00023136"/>
    </source>
</evidence>
<feature type="transmembrane region" description="Helical" evidence="6">
    <location>
        <begin position="211"/>
        <end position="234"/>
    </location>
</feature>
<dbReference type="Pfam" id="PF20684">
    <property type="entry name" value="Fung_rhodopsin"/>
    <property type="match status" value="1"/>
</dbReference>
<dbReference type="PANTHER" id="PTHR33048">
    <property type="entry name" value="PTH11-LIKE INTEGRAL MEMBRANE PROTEIN (AFU_ORTHOLOGUE AFUA_5G11245)"/>
    <property type="match status" value="1"/>
</dbReference>
<evidence type="ECO:0000256" key="6">
    <source>
        <dbReference type="SAM" id="Phobius"/>
    </source>
</evidence>
<evidence type="ECO:0000313" key="9">
    <source>
        <dbReference type="Proteomes" id="UP000700596"/>
    </source>
</evidence>
<gene>
    <name evidence="8" type="ORF">B0J11DRAFT_609633</name>
</gene>
<dbReference type="PANTHER" id="PTHR33048:SF47">
    <property type="entry name" value="INTEGRAL MEMBRANE PROTEIN-RELATED"/>
    <property type="match status" value="1"/>
</dbReference>
<feature type="domain" description="Rhodopsin" evidence="7">
    <location>
        <begin position="38"/>
        <end position="279"/>
    </location>
</feature>
<dbReference type="InterPro" id="IPR049326">
    <property type="entry name" value="Rhodopsin_dom_fungi"/>
</dbReference>
<accession>A0A9P9IZN0</accession>
<dbReference type="AlphaFoldDB" id="A0A9P9IZN0"/>
<comment type="subcellular location">
    <subcellularLocation>
        <location evidence="1">Membrane</location>
        <topology evidence="1">Multi-pass membrane protein</topology>
    </subcellularLocation>
</comment>
<keyword evidence="9" id="KW-1185">Reference proteome</keyword>
<evidence type="ECO:0000256" key="3">
    <source>
        <dbReference type="ARBA" id="ARBA00022989"/>
    </source>
</evidence>
<organism evidence="8 9">
    <name type="scientific">Dendryphion nanum</name>
    <dbReference type="NCBI Taxonomy" id="256645"/>
    <lineage>
        <taxon>Eukaryota</taxon>
        <taxon>Fungi</taxon>
        <taxon>Dikarya</taxon>
        <taxon>Ascomycota</taxon>
        <taxon>Pezizomycotina</taxon>
        <taxon>Dothideomycetes</taxon>
        <taxon>Pleosporomycetidae</taxon>
        <taxon>Pleosporales</taxon>
        <taxon>Torulaceae</taxon>
        <taxon>Dendryphion</taxon>
    </lineage>
</organism>
<feature type="transmembrane region" description="Helical" evidence="6">
    <location>
        <begin position="20"/>
        <end position="42"/>
    </location>
</feature>
<feature type="transmembrane region" description="Helical" evidence="6">
    <location>
        <begin position="137"/>
        <end position="158"/>
    </location>
</feature>
<reference evidence="8" key="1">
    <citation type="journal article" date="2021" name="Nat. Commun.">
        <title>Genetic determinants of endophytism in the Arabidopsis root mycobiome.</title>
        <authorList>
            <person name="Mesny F."/>
            <person name="Miyauchi S."/>
            <person name="Thiergart T."/>
            <person name="Pickel B."/>
            <person name="Atanasova L."/>
            <person name="Karlsson M."/>
            <person name="Huettel B."/>
            <person name="Barry K.W."/>
            <person name="Haridas S."/>
            <person name="Chen C."/>
            <person name="Bauer D."/>
            <person name="Andreopoulos W."/>
            <person name="Pangilinan J."/>
            <person name="LaButti K."/>
            <person name="Riley R."/>
            <person name="Lipzen A."/>
            <person name="Clum A."/>
            <person name="Drula E."/>
            <person name="Henrissat B."/>
            <person name="Kohler A."/>
            <person name="Grigoriev I.V."/>
            <person name="Martin F.M."/>
            <person name="Hacquard S."/>
        </authorList>
    </citation>
    <scope>NUCLEOTIDE SEQUENCE</scope>
    <source>
        <strain evidence="8">MPI-CAGE-CH-0243</strain>
    </source>
</reference>
<evidence type="ECO:0000256" key="1">
    <source>
        <dbReference type="ARBA" id="ARBA00004141"/>
    </source>
</evidence>
<feature type="transmembrane region" description="Helical" evidence="6">
    <location>
        <begin position="178"/>
        <end position="199"/>
    </location>
</feature>
<evidence type="ECO:0000259" key="7">
    <source>
        <dbReference type="Pfam" id="PF20684"/>
    </source>
</evidence>
<dbReference type="OrthoDB" id="3529975at2759"/>
<evidence type="ECO:0000313" key="8">
    <source>
        <dbReference type="EMBL" id="KAH7138016.1"/>
    </source>
</evidence>
<name>A0A9P9IZN0_9PLEO</name>